<evidence type="ECO:0000256" key="1">
    <source>
        <dbReference type="ARBA" id="ARBA00004651"/>
    </source>
</evidence>
<accession>F4XN31</accession>
<keyword evidence="4" id="KW-1003">Cell membrane</keyword>
<feature type="domain" description="ABC transmembrane type-2" evidence="9">
    <location>
        <begin position="138"/>
        <end position="374"/>
    </location>
</feature>
<feature type="transmembrane region" description="Helical" evidence="8">
    <location>
        <begin position="349"/>
        <end position="371"/>
    </location>
</feature>
<dbReference type="Proteomes" id="UP000003959">
    <property type="component" value="Unassembled WGS sequence"/>
</dbReference>
<keyword evidence="11" id="KW-1185">Reference proteome</keyword>
<feature type="transmembrane region" description="Helical" evidence="8">
    <location>
        <begin position="227"/>
        <end position="249"/>
    </location>
</feature>
<evidence type="ECO:0000256" key="2">
    <source>
        <dbReference type="ARBA" id="ARBA00007783"/>
    </source>
</evidence>
<dbReference type="RefSeq" id="WP_008181194.1">
    <property type="nucleotide sequence ID" value="NZ_GL890840.1"/>
</dbReference>
<dbReference type="AlphaFoldDB" id="F4XN31"/>
<proteinExistence type="inferred from homology"/>
<dbReference type="Gene3D" id="3.40.1710.10">
    <property type="entry name" value="abc type-2 transporter like domain"/>
    <property type="match status" value="1"/>
</dbReference>
<dbReference type="InterPro" id="IPR047817">
    <property type="entry name" value="ABC2_TM_bact-type"/>
</dbReference>
<name>F4XN31_9CYAN</name>
<feature type="transmembrane region" description="Helical" evidence="8">
    <location>
        <begin position="261"/>
        <end position="285"/>
    </location>
</feature>
<dbReference type="GO" id="GO:0005886">
    <property type="term" value="C:plasma membrane"/>
    <property type="evidence" value="ECO:0007669"/>
    <property type="project" value="UniProtKB-SubCell"/>
</dbReference>
<dbReference type="InterPro" id="IPR051449">
    <property type="entry name" value="ABC-2_transporter_component"/>
</dbReference>
<dbReference type="EMBL" id="GL890840">
    <property type="protein sequence ID" value="EGJ34090.1"/>
    <property type="molecule type" value="Genomic_DNA"/>
</dbReference>
<evidence type="ECO:0000256" key="6">
    <source>
        <dbReference type="ARBA" id="ARBA00022989"/>
    </source>
</evidence>
<keyword evidence="3" id="KW-0813">Transport</keyword>
<evidence type="ECO:0000256" key="4">
    <source>
        <dbReference type="ARBA" id="ARBA00022475"/>
    </source>
</evidence>
<gene>
    <name evidence="10" type="ORF">LYNGBM3L_23370</name>
</gene>
<dbReference type="OrthoDB" id="9776218at2"/>
<organism evidence="10 11">
    <name type="scientific">Moorena producens 3L</name>
    <dbReference type="NCBI Taxonomy" id="489825"/>
    <lineage>
        <taxon>Bacteria</taxon>
        <taxon>Bacillati</taxon>
        <taxon>Cyanobacteriota</taxon>
        <taxon>Cyanophyceae</taxon>
        <taxon>Coleofasciculales</taxon>
        <taxon>Coleofasciculaceae</taxon>
        <taxon>Moorena</taxon>
    </lineage>
</organism>
<protein>
    <submittedName>
        <fullName evidence="10">ABC-type multidrug transport system, permease component</fullName>
    </submittedName>
</protein>
<dbReference type="eggNOG" id="COG0842">
    <property type="taxonomic scope" value="Bacteria"/>
</dbReference>
<dbReference type="Pfam" id="PF12698">
    <property type="entry name" value="ABC2_membrane_3"/>
    <property type="match status" value="1"/>
</dbReference>
<evidence type="ECO:0000313" key="10">
    <source>
        <dbReference type="EMBL" id="EGJ34090.1"/>
    </source>
</evidence>
<comment type="similarity">
    <text evidence="2">Belongs to the ABC-2 integral membrane protein family.</text>
</comment>
<dbReference type="InterPro" id="IPR013525">
    <property type="entry name" value="ABC2_TM"/>
</dbReference>
<dbReference type="PANTHER" id="PTHR30294:SF29">
    <property type="entry name" value="MULTIDRUG ABC TRANSPORTER PERMEASE YBHS-RELATED"/>
    <property type="match status" value="1"/>
</dbReference>
<keyword evidence="5 8" id="KW-0812">Transmembrane</keyword>
<dbReference type="HOGENOM" id="CLU_039483_8_3_3"/>
<evidence type="ECO:0000256" key="3">
    <source>
        <dbReference type="ARBA" id="ARBA00022448"/>
    </source>
</evidence>
<sequence length="378" mass="42020">MGKRKLGFFSGIGVWAVVIKDITNIFRDRQLLITIVLAPLFYMTVYGFALNPSVEQVSLGVVDYAQSSASREFVATLTASDVVVPTVQTLQEKNLERSLLAGEVKVALVIPPDFDRQLSQGNLAEVQLLIDGVDANRVGILQGYLSQIIRQYRYRNDNSPDSSLINLQTTILYNPGLVSSWYFVPGVLGVILTAISTFAAASTMTAEKDYGTFEQLLLTPLLPWEVLLGKLLPLLAITLVMVVIATGFSQVVFDLPFRGSWPMFMTSTIVYIVLTSELGLILGLLNQNMLQAFLTTLFINLPLVQLSGAYTPIEAMPPLFQGLTLLDPLRYYIFILRSVLLKGIGFDMLWQPLLLLVIVAVGLFILCLYLLKWQKYHN</sequence>
<keyword evidence="7 8" id="KW-0472">Membrane</keyword>
<comment type="subcellular location">
    <subcellularLocation>
        <location evidence="1">Cell membrane</location>
        <topology evidence="1">Multi-pass membrane protein</topology>
    </subcellularLocation>
</comment>
<feature type="transmembrane region" description="Helical" evidence="8">
    <location>
        <begin position="30"/>
        <end position="49"/>
    </location>
</feature>
<evidence type="ECO:0000259" key="9">
    <source>
        <dbReference type="PROSITE" id="PS51012"/>
    </source>
</evidence>
<feature type="transmembrane region" description="Helical" evidence="8">
    <location>
        <begin position="182"/>
        <end position="206"/>
    </location>
</feature>
<evidence type="ECO:0000256" key="7">
    <source>
        <dbReference type="ARBA" id="ARBA00023136"/>
    </source>
</evidence>
<evidence type="ECO:0000313" key="11">
    <source>
        <dbReference type="Proteomes" id="UP000003959"/>
    </source>
</evidence>
<dbReference type="PANTHER" id="PTHR30294">
    <property type="entry name" value="MEMBRANE COMPONENT OF ABC TRANSPORTER YHHJ-RELATED"/>
    <property type="match status" value="1"/>
</dbReference>
<evidence type="ECO:0000256" key="8">
    <source>
        <dbReference type="SAM" id="Phobius"/>
    </source>
</evidence>
<reference evidence="11" key="1">
    <citation type="journal article" date="2011" name="Proc. Natl. Acad. Sci. U.S.A.">
        <title>Genomic insights into the physiology and ecology of the marine filamentous cyanobacterium Lyngbya majuscula.</title>
        <authorList>
            <person name="Jones A.C."/>
            <person name="Monroe E.A."/>
            <person name="Podell S."/>
            <person name="Hess W.R."/>
            <person name="Klages S."/>
            <person name="Esquenazi E."/>
            <person name="Niessen S."/>
            <person name="Hoover H."/>
            <person name="Rothmann M."/>
            <person name="Lasken R.S."/>
            <person name="Yates J.R.III."/>
            <person name="Reinhardt R."/>
            <person name="Kube M."/>
            <person name="Burkart M.D."/>
            <person name="Allen E.E."/>
            <person name="Dorrestein P.C."/>
            <person name="Gerwick W.H."/>
            <person name="Gerwick L."/>
        </authorList>
    </citation>
    <scope>NUCLEOTIDE SEQUENCE [LARGE SCALE GENOMIC DNA]</scope>
    <source>
        <strain evidence="11">3L</strain>
    </source>
</reference>
<feature type="transmembrane region" description="Helical" evidence="8">
    <location>
        <begin position="292"/>
        <end position="313"/>
    </location>
</feature>
<dbReference type="GO" id="GO:0140359">
    <property type="term" value="F:ABC-type transporter activity"/>
    <property type="evidence" value="ECO:0007669"/>
    <property type="project" value="InterPro"/>
</dbReference>
<keyword evidence="6 8" id="KW-1133">Transmembrane helix</keyword>
<dbReference type="PROSITE" id="PS51012">
    <property type="entry name" value="ABC_TM2"/>
    <property type="match status" value="1"/>
</dbReference>
<evidence type="ECO:0000256" key="5">
    <source>
        <dbReference type="ARBA" id="ARBA00022692"/>
    </source>
</evidence>